<evidence type="ECO:0000256" key="2">
    <source>
        <dbReference type="ARBA" id="ARBA00023014"/>
    </source>
</evidence>
<keyword evidence="1" id="KW-0408">Iron</keyword>
<keyword evidence="1" id="KW-0001">2Fe-2S</keyword>
<dbReference type="Pfam" id="PF00111">
    <property type="entry name" value="Fer2"/>
    <property type="match status" value="1"/>
</dbReference>
<dbReference type="Gene3D" id="3.10.20.30">
    <property type="match status" value="1"/>
</dbReference>
<evidence type="ECO:0000313" key="6">
    <source>
        <dbReference type="EMBL" id="KAL1875930.1"/>
    </source>
</evidence>
<dbReference type="Pfam" id="PF03473">
    <property type="entry name" value="MOSC"/>
    <property type="match status" value="1"/>
</dbReference>
<reference evidence="6 7" key="1">
    <citation type="journal article" date="2024" name="Commun. Biol.">
        <title>Comparative genomic analysis of thermophilic fungi reveals convergent evolutionary adaptations and gene losses.</title>
        <authorList>
            <person name="Steindorff A.S."/>
            <person name="Aguilar-Pontes M.V."/>
            <person name="Robinson A.J."/>
            <person name="Andreopoulos B."/>
            <person name="LaButti K."/>
            <person name="Kuo A."/>
            <person name="Mondo S."/>
            <person name="Riley R."/>
            <person name="Otillar R."/>
            <person name="Haridas S."/>
            <person name="Lipzen A."/>
            <person name="Grimwood J."/>
            <person name="Schmutz J."/>
            <person name="Clum A."/>
            <person name="Reid I.D."/>
            <person name="Moisan M.C."/>
            <person name="Butler G."/>
            <person name="Nguyen T.T.M."/>
            <person name="Dewar K."/>
            <person name="Conant G."/>
            <person name="Drula E."/>
            <person name="Henrissat B."/>
            <person name="Hansel C."/>
            <person name="Singer S."/>
            <person name="Hutchinson M.I."/>
            <person name="de Vries R.P."/>
            <person name="Natvig D.O."/>
            <person name="Powell A.J."/>
            <person name="Tsang A."/>
            <person name="Grigoriev I.V."/>
        </authorList>
    </citation>
    <scope>NUCLEOTIDE SEQUENCE [LARGE SCALE GENOMIC DNA]</scope>
    <source>
        <strain evidence="6 7">ATCC 24622</strain>
    </source>
</reference>
<keyword evidence="7" id="KW-1185">Reference proteome</keyword>
<proteinExistence type="predicted"/>
<dbReference type="InterPro" id="IPR001041">
    <property type="entry name" value="2Fe-2S_ferredoxin-type"/>
</dbReference>
<dbReference type="InterPro" id="IPR017938">
    <property type="entry name" value="Riboflavin_synthase-like_b-brl"/>
</dbReference>
<dbReference type="CDD" id="cd00207">
    <property type="entry name" value="fer2"/>
    <property type="match status" value="1"/>
</dbReference>
<keyword evidence="2" id="KW-0411">Iron-sulfur</keyword>
<sequence length="555" mass="61999">MMTVVQEAAVDLYAPFISDTLLEVRWGKMRPLKGINVLSGIDKSPCDDAVRITVDGIEGDEHDYTFHGGPDKAVHGYCCAHYPQWQQEFPAAAEAFQPGGFGENFVTARMNERNVCIGDVVAVGDEVVLQVSLPRQPCFKLNHRFQLKNFAPNTWRTSRTGWYYRVLHPGSVRAGDRIRLIERRHPKWTIERVQEYLHRNQNDIAANEELAAIAELGEESRGIFRSRAAKEKARLMKAASQLHDTEPKWRDYHVTQRIQQTSRIISIVLEAAQPQSDPENLSAGSHVRIKLGTDLVRAYSVVDGDRNKFELGIALNKNSRGGSSFIHEKIKVGDILQVGPMTSSVKPAGSASYHVFVAGGIGITAFLKLIEAVNSINYGCILHYAVRSWDEVPFKERLERLGDKVVLYDKQKGQRLDVAAVVASIPWNSHLYFCGPRRLMEEASEQVKRKGIPEEEVHFEAFVADTSGDPFEVTVANRDGGRRLRVGEEETLLDVLRKEFDDVPSSCEVGNCGTCKITLLEGRVEHRGTGLTQEERTSAMLSCVSRGIGCITVEI</sequence>
<evidence type="ECO:0000259" key="3">
    <source>
        <dbReference type="PROSITE" id="PS51085"/>
    </source>
</evidence>
<dbReference type="Gene3D" id="2.40.33.20">
    <property type="entry name" value="PK beta-barrel domain-like"/>
    <property type="match status" value="1"/>
</dbReference>
<dbReference type="SUPFAM" id="SSF63380">
    <property type="entry name" value="Riboflavin synthase domain-like"/>
    <property type="match status" value="1"/>
</dbReference>
<dbReference type="InterPro" id="IPR005302">
    <property type="entry name" value="MoCF_Sase_C"/>
</dbReference>
<dbReference type="InterPro" id="IPR006058">
    <property type="entry name" value="2Fe2S_fd_BS"/>
</dbReference>
<dbReference type="Proteomes" id="UP001586593">
    <property type="component" value="Unassembled WGS sequence"/>
</dbReference>
<feature type="domain" description="MOSC" evidence="4">
    <location>
        <begin position="44"/>
        <end position="181"/>
    </location>
</feature>
<keyword evidence="1" id="KW-0479">Metal-binding</keyword>
<comment type="caution">
    <text evidence="6">The sequence shown here is derived from an EMBL/GenBank/DDBJ whole genome shotgun (WGS) entry which is preliminary data.</text>
</comment>
<dbReference type="PROSITE" id="PS51384">
    <property type="entry name" value="FAD_FR"/>
    <property type="match status" value="1"/>
</dbReference>
<dbReference type="InterPro" id="IPR005163">
    <property type="entry name" value="Tri_helical_YiiM-like"/>
</dbReference>
<dbReference type="InterPro" id="IPR017927">
    <property type="entry name" value="FAD-bd_FR_type"/>
</dbReference>
<evidence type="ECO:0000259" key="4">
    <source>
        <dbReference type="PROSITE" id="PS51340"/>
    </source>
</evidence>
<dbReference type="Gene3D" id="2.40.30.10">
    <property type="entry name" value="Translation factors"/>
    <property type="match status" value="1"/>
</dbReference>
<dbReference type="Pfam" id="PF03475">
    <property type="entry name" value="YiiM_3-alpha"/>
    <property type="match status" value="1"/>
</dbReference>
<protein>
    <submittedName>
        <fullName evidence="6">Uncharacterized protein</fullName>
    </submittedName>
</protein>
<dbReference type="PROSITE" id="PS51340">
    <property type="entry name" value="MOSC"/>
    <property type="match status" value="1"/>
</dbReference>
<dbReference type="PROSITE" id="PS00197">
    <property type="entry name" value="2FE2S_FER_1"/>
    <property type="match status" value="1"/>
</dbReference>
<dbReference type="EMBL" id="JAZHXJ010000084">
    <property type="protein sequence ID" value="KAL1875930.1"/>
    <property type="molecule type" value="Genomic_DNA"/>
</dbReference>
<dbReference type="InterPro" id="IPR052353">
    <property type="entry name" value="Benzoxazolinone_Detox_Enz"/>
</dbReference>
<dbReference type="PANTHER" id="PTHR30212">
    <property type="entry name" value="PROTEIN YIIM"/>
    <property type="match status" value="1"/>
</dbReference>
<dbReference type="SUPFAM" id="SSF52343">
    <property type="entry name" value="Ferredoxin reductase-like, C-terminal NADP-linked domain"/>
    <property type="match status" value="1"/>
</dbReference>
<gene>
    <name evidence="6" type="ORF">VTK73DRAFT_9714</name>
</gene>
<evidence type="ECO:0000259" key="5">
    <source>
        <dbReference type="PROSITE" id="PS51384"/>
    </source>
</evidence>
<dbReference type="PROSITE" id="PS51085">
    <property type="entry name" value="2FE2S_FER_2"/>
    <property type="match status" value="1"/>
</dbReference>
<evidence type="ECO:0000256" key="1">
    <source>
        <dbReference type="ARBA" id="ARBA00022714"/>
    </source>
</evidence>
<dbReference type="SUPFAM" id="SSF54292">
    <property type="entry name" value="2Fe-2S ferredoxin-like"/>
    <property type="match status" value="1"/>
</dbReference>
<dbReference type="InterPro" id="IPR036010">
    <property type="entry name" value="2Fe-2S_ferredoxin-like_sf"/>
</dbReference>
<dbReference type="InterPro" id="IPR012675">
    <property type="entry name" value="Beta-grasp_dom_sf"/>
</dbReference>
<dbReference type="PANTHER" id="PTHR30212:SF2">
    <property type="entry name" value="PROTEIN YIIM"/>
    <property type="match status" value="1"/>
</dbReference>
<dbReference type="InterPro" id="IPR011037">
    <property type="entry name" value="Pyrv_Knase-like_insert_dom_sf"/>
</dbReference>
<name>A0ABR3XJJ2_9PEZI</name>
<dbReference type="Gene3D" id="3.40.50.80">
    <property type="entry name" value="Nucleotide-binding domain of ferredoxin-NADP reductase (FNR) module"/>
    <property type="match status" value="1"/>
</dbReference>
<accession>A0ABR3XJJ2</accession>
<feature type="domain" description="2Fe-2S ferredoxin-type" evidence="3">
    <location>
        <begin position="471"/>
        <end position="555"/>
    </location>
</feature>
<dbReference type="PRINTS" id="PR00409">
    <property type="entry name" value="PHDIOXRDTASE"/>
</dbReference>
<feature type="domain" description="FAD-binding FR-type" evidence="5">
    <location>
        <begin position="247"/>
        <end position="354"/>
    </location>
</feature>
<dbReference type="InterPro" id="IPR039261">
    <property type="entry name" value="FNR_nucleotide-bd"/>
</dbReference>
<dbReference type="SUPFAM" id="SSF50800">
    <property type="entry name" value="PK beta-barrel domain-like"/>
    <property type="match status" value="1"/>
</dbReference>
<evidence type="ECO:0000313" key="7">
    <source>
        <dbReference type="Proteomes" id="UP001586593"/>
    </source>
</evidence>
<organism evidence="6 7">
    <name type="scientific">Phialemonium thermophilum</name>
    <dbReference type="NCBI Taxonomy" id="223376"/>
    <lineage>
        <taxon>Eukaryota</taxon>
        <taxon>Fungi</taxon>
        <taxon>Dikarya</taxon>
        <taxon>Ascomycota</taxon>
        <taxon>Pezizomycotina</taxon>
        <taxon>Sordariomycetes</taxon>
        <taxon>Sordariomycetidae</taxon>
        <taxon>Cephalothecales</taxon>
        <taxon>Cephalothecaceae</taxon>
        <taxon>Phialemonium</taxon>
    </lineage>
</organism>
<dbReference type="CDD" id="cd06185">
    <property type="entry name" value="PDR_like"/>
    <property type="match status" value="1"/>
</dbReference>